<dbReference type="InterPro" id="IPR054293">
    <property type="entry name" value="DUF7029"/>
</dbReference>
<comment type="caution">
    <text evidence="5">The sequence shown here is derived from an EMBL/GenBank/DDBJ whole genome shotgun (WGS) entry which is preliminary data.</text>
</comment>
<feature type="domain" description="DUF7223" evidence="4">
    <location>
        <begin position="278"/>
        <end position="494"/>
    </location>
</feature>
<feature type="domain" description="DUF7029" evidence="3">
    <location>
        <begin position="84"/>
        <end position="181"/>
    </location>
</feature>
<keyword evidence="2" id="KW-0732">Signal</keyword>
<feature type="compositionally biased region" description="Polar residues" evidence="1">
    <location>
        <begin position="483"/>
        <end position="507"/>
    </location>
</feature>
<evidence type="ECO:0000256" key="1">
    <source>
        <dbReference type="SAM" id="MobiDB-lite"/>
    </source>
</evidence>
<feature type="signal peptide" evidence="2">
    <location>
        <begin position="1"/>
        <end position="26"/>
    </location>
</feature>
<sequence>MGFFELPRVSLLLLLCYLGTEIGVSSLSLGAPSDSGRVLKAATRRSDLFRRDTRIRRNFDANLAYIESENGFQSNSIFASQVRVKSEAPILSLEDIEHHLSDVQCSAETMKLSFVSGVSKRDAHHACKHEKGGYIITSHSTCNAEGERSVFKIKNIALSEDEFGLELSVEEISFKQAFSKVDIDFGYTNDGHLFRRHPHFQRRQAASTTAVKPAATSSEFESTITFTSSIQTPLPLPTITIPENISDSDRSASFNLTFSKLNSAFSNPLPIGVPNPAANVPLTVECKNCTTGGVILLTRGSFNIDISRMDVIPEAIDGKEGSAFDVIEKGFLELEANSVNAHIELTSTPTQSGSYSLALFELPIVGFAIPKIGRAGVSFNGTIQTAYKVSGGIEFTYGFELNVPTGSKFQLDLGNLSSTGISGFNATQFTALPFSANATDFELELSAGFRPAFPMGFSFFDGRLAAQVDMFMDLPQLSAKLSTKSQQQTDASCNPPSPEFNGTTPRNSTITPVPTPSISTSPFLPATAIPAIMSDLGPLLHIQPSIHFALGVGAHFEADPLPPFATQTTIFKTAFAIPTACLAVKSKFAPAQKAFEDMTSSYVASASSVSEASRKAAEATATGGGGADGKAKETGGAKSVGGRLQAAGDVRAVWSLCVVGLGVVAGGMVML</sequence>
<dbReference type="EMBL" id="ML993945">
    <property type="protein sequence ID" value="KAF2202214.1"/>
    <property type="molecule type" value="Genomic_DNA"/>
</dbReference>
<dbReference type="OrthoDB" id="5382170at2759"/>
<evidence type="ECO:0000313" key="5">
    <source>
        <dbReference type="EMBL" id="KAF2202214.1"/>
    </source>
</evidence>
<evidence type="ECO:0000313" key="6">
    <source>
        <dbReference type="Proteomes" id="UP000799536"/>
    </source>
</evidence>
<name>A0A9P4JPW6_9PLEO</name>
<accession>A0A9P4JPW6</accession>
<organism evidence="5 6">
    <name type="scientific">Delitschia confertaspora ATCC 74209</name>
    <dbReference type="NCBI Taxonomy" id="1513339"/>
    <lineage>
        <taxon>Eukaryota</taxon>
        <taxon>Fungi</taxon>
        <taxon>Dikarya</taxon>
        <taxon>Ascomycota</taxon>
        <taxon>Pezizomycotina</taxon>
        <taxon>Dothideomycetes</taxon>
        <taxon>Pleosporomycetidae</taxon>
        <taxon>Pleosporales</taxon>
        <taxon>Delitschiaceae</taxon>
        <taxon>Delitschia</taxon>
    </lineage>
</organism>
<proteinExistence type="predicted"/>
<dbReference type="InterPro" id="IPR055647">
    <property type="entry name" value="DUF7223"/>
</dbReference>
<keyword evidence="6" id="KW-1185">Reference proteome</keyword>
<dbReference type="Pfam" id="PF23865">
    <property type="entry name" value="DUF7223"/>
    <property type="match status" value="1"/>
</dbReference>
<evidence type="ECO:0000259" key="3">
    <source>
        <dbReference type="Pfam" id="PF22974"/>
    </source>
</evidence>
<gene>
    <name evidence="5" type="ORF">GQ43DRAFT_5691</name>
</gene>
<evidence type="ECO:0000259" key="4">
    <source>
        <dbReference type="Pfam" id="PF23865"/>
    </source>
</evidence>
<dbReference type="Proteomes" id="UP000799536">
    <property type="component" value="Unassembled WGS sequence"/>
</dbReference>
<dbReference type="AlphaFoldDB" id="A0A9P4JPW6"/>
<dbReference type="Pfam" id="PF22974">
    <property type="entry name" value="DUF7029"/>
    <property type="match status" value="1"/>
</dbReference>
<reference evidence="5" key="1">
    <citation type="journal article" date="2020" name="Stud. Mycol.">
        <title>101 Dothideomycetes genomes: a test case for predicting lifestyles and emergence of pathogens.</title>
        <authorList>
            <person name="Haridas S."/>
            <person name="Albert R."/>
            <person name="Binder M."/>
            <person name="Bloem J."/>
            <person name="Labutti K."/>
            <person name="Salamov A."/>
            <person name="Andreopoulos B."/>
            <person name="Baker S."/>
            <person name="Barry K."/>
            <person name="Bills G."/>
            <person name="Bluhm B."/>
            <person name="Cannon C."/>
            <person name="Castanera R."/>
            <person name="Culley D."/>
            <person name="Daum C."/>
            <person name="Ezra D."/>
            <person name="Gonzalez J."/>
            <person name="Henrissat B."/>
            <person name="Kuo A."/>
            <person name="Liang C."/>
            <person name="Lipzen A."/>
            <person name="Lutzoni F."/>
            <person name="Magnuson J."/>
            <person name="Mondo S."/>
            <person name="Nolan M."/>
            <person name="Ohm R."/>
            <person name="Pangilinan J."/>
            <person name="Park H.-J."/>
            <person name="Ramirez L."/>
            <person name="Alfaro M."/>
            <person name="Sun H."/>
            <person name="Tritt A."/>
            <person name="Yoshinaga Y."/>
            <person name="Zwiers L.-H."/>
            <person name="Turgeon B."/>
            <person name="Goodwin S."/>
            <person name="Spatafora J."/>
            <person name="Crous P."/>
            <person name="Grigoriev I."/>
        </authorList>
    </citation>
    <scope>NUCLEOTIDE SEQUENCE</scope>
    <source>
        <strain evidence="5">ATCC 74209</strain>
    </source>
</reference>
<feature type="region of interest" description="Disordered" evidence="1">
    <location>
        <begin position="483"/>
        <end position="510"/>
    </location>
</feature>
<feature type="chain" id="PRO_5040420938" description="GPI anchored protein" evidence="2">
    <location>
        <begin position="27"/>
        <end position="671"/>
    </location>
</feature>
<protein>
    <recommendedName>
        <fullName evidence="7">GPI anchored protein</fullName>
    </recommendedName>
</protein>
<evidence type="ECO:0008006" key="7">
    <source>
        <dbReference type="Google" id="ProtNLM"/>
    </source>
</evidence>
<evidence type="ECO:0000256" key="2">
    <source>
        <dbReference type="SAM" id="SignalP"/>
    </source>
</evidence>